<keyword evidence="2" id="KW-1185">Reference proteome</keyword>
<proteinExistence type="predicted"/>
<dbReference type="PANTHER" id="PTHR37162">
    <property type="entry name" value="HAT FAMILY DIMERISATION DOMAINCONTAINING PROTEIN-RELATED"/>
    <property type="match status" value="1"/>
</dbReference>
<evidence type="ECO:0000313" key="2">
    <source>
        <dbReference type="Proteomes" id="UP000499080"/>
    </source>
</evidence>
<dbReference type="EMBL" id="BGPR01000379">
    <property type="protein sequence ID" value="GBM16793.1"/>
    <property type="molecule type" value="Genomic_DNA"/>
</dbReference>
<name>A0A4Y2DJ36_ARAVE</name>
<gene>
    <name evidence="1" type="ORF">AVEN_9381_1</name>
</gene>
<dbReference type="AlphaFoldDB" id="A0A4Y2DJ36"/>
<reference evidence="1 2" key="1">
    <citation type="journal article" date="2019" name="Sci. Rep.">
        <title>Orb-weaving spider Araneus ventricosus genome elucidates the spidroin gene catalogue.</title>
        <authorList>
            <person name="Kono N."/>
            <person name="Nakamura H."/>
            <person name="Ohtoshi R."/>
            <person name="Moran D.A.P."/>
            <person name="Shinohara A."/>
            <person name="Yoshida Y."/>
            <person name="Fujiwara M."/>
            <person name="Mori M."/>
            <person name="Tomita M."/>
            <person name="Arakawa K."/>
        </authorList>
    </citation>
    <scope>NUCLEOTIDE SEQUENCE [LARGE SCALE GENOMIC DNA]</scope>
</reference>
<organism evidence="1 2">
    <name type="scientific">Araneus ventricosus</name>
    <name type="common">Orbweaver spider</name>
    <name type="synonym">Epeira ventricosa</name>
    <dbReference type="NCBI Taxonomy" id="182803"/>
    <lineage>
        <taxon>Eukaryota</taxon>
        <taxon>Metazoa</taxon>
        <taxon>Ecdysozoa</taxon>
        <taxon>Arthropoda</taxon>
        <taxon>Chelicerata</taxon>
        <taxon>Arachnida</taxon>
        <taxon>Araneae</taxon>
        <taxon>Araneomorphae</taxon>
        <taxon>Entelegynae</taxon>
        <taxon>Araneoidea</taxon>
        <taxon>Araneidae</taxon>
        <taxon>Araneus</taxon>
    </lineage>
</organism>
<accession>A0A4Y2DJ36</accession>
<protein>
    <submittedName>
        <fullName evidence="1">Uncharacterized protein</fullName>
    </submittedName>
</protein>
<sequence length="127" mass="14748">MQRDEGEIEGLEVKIRSQCPHLLDIDSDSCHHVHNAAKQFSKSFGMHVESLCSVTHNDLKWSPDLLAIFSEICCALKVKCTMHQTFVSYRWLSIYHAAQDLLRLLRAFPDSKESLSKRFWKPCRWQG</sequence>
<dbReference type="OrthoDB" id="7762031at2759"/>
<dbReference type="Proteomes" id="UP000499080">
    <property type="component" value="Unassembled WGS sequence"/>
</dbReference>
<evidence type="ECO:0000313" key="1">
    <source>
        <dbReference type="EMBL" id="GBM16793.1"/>
    </source>
</evidence>
<comment type="caution">
    <text evidence="1">The sequence shown here is derived from an EMBL/GenBank/DDBJ whole genome shotgun (WGS) entry which is preliminary data.</text>
</comment>
<dbReference type="PANTHER" id="PTHR37162:SF1">
    <property type="entry name" value="BED-TYPE DOMAIN-CONTAINING PROTEIN"/>
    <property type="match status" value="1"/>
</dbReference>